<dbReference type="Pfam" id="PF02798">
    <property type="entry name" value="GST_N"/>
    <property type="match status" value="1"/>
</dbReference>
<dbReference type="PANTHER" id="PTHR11571">
    <property type="entry name" value="GLUTATHIONE S-TRANSFERASE"/>
    <property type="match status" value="1"/>
</dbReference>
<protein>
    <recommendedName>
        <fullName evidence="1">glutathione transferase</fullName>
        <ecNumber evidence="1">2.5.1.18</ecNumber>
    </recommendedName>
</protein>
<feature type="compositionally biased region" description="Basic and acidic residues" evidence="6">
    <location>
        <begin position="826"/>
        <end position="836"/>
    </location>
</feature>
<dbReference type="PROSITE" id="PS50404">
    <property type="entry name" value="GST_NTER"/>
    <property type="match status" value="1"/>
</dbReference>
<evidence type="ECO:0000256" key="2">
    <source>
        <dbReference type="ARBA" id="ARBA00022679"/>
    </source>
</evidence>
<feature type="region of interest" description="Disordered" evidence="6">
    <location>
        <begin position="801"/>
        <end position="951"/>
    </location>
</feature>
<dbReference type="SFLD" id="SFLDS00019">
    <property type="entry name" value="Glutathione_Transferase_(cytos"/>
    <property type="match status" value="1"/>
</dbReference>
<evidence type="ECO:0000313" key="9">
    <source>
        <dbReference type="RefSeq" id="XP_050562835.1"/>
    </source>
</evidence>
<feature type="domain" description="GST N-terminal" evidence="7">
    <location>
        <begin position="19"/>
        <end position="97"/>
    </location>
</feature>
<feature type="region of interest" description="Disordered" evidence="6">
    <location>
        <begin position="617"/>
        <end position="643"/>
    </location>
</feature>
<dbReference type="InterPro" id="IPR004045">
    <property type="entry name" value="Glutathione_S-Trfase_N"/>
</dbReference>
<sequence length="1896" mass="214993">MLSFFITSSVSIVVGTMAPVYQLKFFNFMGVAEPIRYLFAYGGISYKNVEVNKDSDWPDVQKSVPFGKLPVLEVDKKVLYQSVAISRYLGKLVGLVPADELEAAELDAIVLSVYDFGAKVHGYFFEIIVVFSSEEQKQSVLQWLAEAGPVRVEHLDTVWRHGWVLCGVLDAALPGACAGHPPTRLSLKHAQAIADHYLGVEPVFSRQELESNDSLSRHQEWKLATYLDRIRQALSKLTPPVSKPVSQRTSPETTQFTLDYVAKGSGLSAAQVNHKASFKIYPTAQQALDPGEITILIRGPRDTYGMTVLAPILGKAQMIRQKLLGLQSKQNFTENVLPITQGATYLRAYGKTDMNKTYYIPKTKYDIDIDVETRTDHAKISYVVNLEGKYLISITSRGQSIVGSPFTITASHNIINILEKDNYCLEDGEEIDIVDIKTDRKVVLRIVDFVTEKMLLKENGTLEKISDDEARILMTTDTENDMPNYSTESYSDVENSEDSTIVKTRRFNKVASKILAMNRVCKVLNDLKSEKQLEFTKKESYLRSRSKQEIPDIVNSTLTETKAKPFIIPELREKFIVPESISVSLRAEKSTTSYDTDLHNIRTDKEVTMNIPVESTRIDTPDSLDAYTESHEDQDDNLSDRMTPSTTNNPFLNEMFEENYVASKNLGPFVASEYERNNSQNEETRDSSIKILIDTNMTPSPAHNNPFIETEDVGYIKPEPIVFERPKTPVLKIISGEKVDREESVYIDPKVELMAEEALGNEFVNPFFMHHHQSGHFEQPKPMTDFIIGAPVSLPPIIRARSPEPEIKPLIPPGTEKTRKSAKSKKTQDKKTEMTRTDPIMLPTDLNTPKDGKNENASAGSSTFHSLESNLTIDNSNASTTSDNQYEPYQIDSSRNSSPRKDIWDSAYVSIDDNNSSPDSNNNENSTLCDSLSKPKFSPSDDKFGLNQEDLSNMGPAEREIWQTCNELKIEPTKVQEEPKPYKWEIKRPTFTPIIEESDRSISSGTKDIPRTKRCTKPEDGENVSVAFAELNEMYQEYFPNSETSSTATVDENDKLHSTEVEYVTQTKDASVDSASDVTDVKRHADELEGTISEVQANVTESVSASQPLRIDNDKAFEYKKEYKDETQFGEATYSNIVLEKKKYWDEKIRQIEAKSAETSIQPKKKRISAKQLKHDSLSKRKGKQILKNFLNSGDYSQVKNINQIEDKHTEIKPQEPNQQEISADDLNTNEKLVERWKKYWDEKLETDQVQAEATALKMKSPSNKVRTLSSSSNSNKIESPVEIKLETTKYNSNILPFEDHPPVKQELPEEVFKAFETSPKRFFGTSRKQILNKIDTFLGKPGTDDIPSTDVTGGECHESGLVSSRISLFHNMSNTEPLPWARRKSQSLQNVSQRLSSSQSIVSSEENLHVELIKRPNTETLEDRINEATNYSIKESINLKNKRARMVHSSFNKTLDETIYIEPVKEQFVTSTPKRNENVRTETQDRHKEYEPIRTTNEVLRKKSFSRSEMDIFNKIPNDTTDDGLDKYKSCDELPKINVKSFISLYESVTKTAAAPKPAKRVYRTSSTDSQKNSPSHSINSDAVHRHNADQASVSTCGSKRTTPGATPTNMWTSRDSETVSNLSLDTRTSGSFDVEVIPNENKETTYISLSDIELEIIECTTDKSTESSPERETEPAHLEYKNRFKMAKEFFQSIEELREVKKPRKLNECEQLLRKQSTESVENDRPQKRVKKNIKSHSMPSSEISKIWNELQENRESSSNTKLVKISEKFNVEDLFTDVTEGKLSRQGSLRGIPHKKAVLEAFRSMENVADTSINSYEIAESQVMDFTKEHTIRNAQTYLSEYPYLPTTDPSKYHSRLDVKASGLISLKELKERKPRRNSVPDLRLNPKFTVDL</sequence>
<organism evidence="8 9">
    <name type="scientific">Spodoptera frugiperda</name>
    <name type="common">Fall armyworm</name>
    <dbReference type="NCBI Taxonomy" id="7108"/>
    <lineage>
        <taxon>Eukaryota</taxon>
        <taxon>Metazoa</taxon>
        <taxon>Ecdysozoa</taxon>
        <taxon>Arthropoda</taxon>
        <taxon>Hexapoda</taxon>
        <taxon>Insecta</taxon>
        <taxon>Pterygota</taxon>
        <taxon>Neoptera</taxon>
        <taxon>Endopterygota</taxon>
        <taxon>Lepidoptera</taxon>
        <taxon>Glossata</taxon>
        <taxon>Ditrysia</taxon>
        <taxon>Noctuoidea</taxon>
        <taxon>Noctuidae</taxon>
        <taxon>Amphipyrinae</taxon>
        <taxon>Spodoptera</taxon>
    </lineage>
</organism>
<dbReference type="PROSITE" id="PS50194">
    <property type="entry name" value="FILAMIN_REPEAT"/>
    <property type="match status" value="1"/>
</dbReference>
<dbReference type="InterPro" id="IPR017868">
    <property type="entry name" value="Filamin/ABP280_repeat-like"/>
</dbReference>
<evidence type="ECO:0000259" key="7">
    <source>
        <dbReference type="PROSITE" id="PS50404"/>
    </source>
</evidence>
<comment type="catalytic activity">
    <reaction evidence="4">
        <text>RX + glutathione = an S-substituted glutathione + a halide anion + H(+)</text>
        <dbReference type="Rhea" id="RHEA:16437"/>
        <dbReference type="ChEBI" id="CHEBI:15378"/>
        <dbReference type="ChEBI" id="CHEBI:16042"/>
        <dbReference type="ChEBI" id="CHEBI:17792"/>
        <dbReference type="ChEBI" id="CHEBI:57925"/>
        <dbReference type="ChEBI" id="CHEBI:90779"/>
        <dbReference type="EC" id="2.5.1.18"/>
    </reaction>
</comment>
<dbReference type="SUPFAM" id="SSF81296">
    <property type="entry name" value="E set domains"/>
    <property type="match status" value="1"/>
</dbReference>
<evidence type="ECO:0000256" key="3">
    <source>
        <dbReference type="ARBA" id="ARBA00038317"/>
    </source>
</evidence>
<keyword evidence="2" id="KW-0808">Transferase</keyword>
<comment type="similarity">
    <text evidence="3">Belongs to the GST superfamily. Sigma family.</text>
</comment>
<dbReference type="OrthoDB" id="10012602at2759"/>
<dbReference type="InterPro" id="IPR014756">
    <property type="entry name" value="Ig_E-set"/>
</dbReference>
<dbReference type="Gene3D" id="2.60.40.10">
    <property type="entry name" value="Immunoglobulins"/>
    <property type="match status" value="1"/>
</dbReference>
<feature type="compositionally biased region" description="Polar residues" evidence="6">
    <location>
        <begin position="1565"/>
        <end position="1582"/>
    </location>
</feature>
<dbReference type="GeneID" id="118269650"/>
<dbReference type="InterPro" id="IPR040079">
    <property type="entry name" value="Glutathione_S-Trfase"/>
</dbReference>
<dbReference type="InterPro" id="IPR036249">
    <property type="entry name" value="Thioredoxin-like_sf"/>
</dbReference>
<feature type="compositionally biased region" description="Polar residues" evidence="6">
    <location>
        <begin position="1591"/>
        <end position="1617"/>
    </location>
</feature>
<dbReference type="RefSeq" id="XP_050562835.1">
    <property type="nucleotide sequence ID" value="XM_050706878.1"/>
</dbReference>
<dbReference type="Proteomes" id="UP000829999">
    <property type="component" value="Chromosome 30"/>
</dbReference>
<keyword evidence="8" id="KW-1185">Reference proteome</keyword>
<dbReference type="InterPro" id="IPR013783">
    <property type="entry name" value="Ig-like_fold"/>
</dbReference>
<proteinExistence type="inferred from homology"/>
<evidence type="ECO:0000256" key="4">
    <source>
        <dbReference type="ARBA" id="ARBA00047960"/>
    </source>
</evidence>
<feature type="region of interest" description="Disordered" evidence="6">
    <location>
        <begin position="1555"/>
        <end position="1617"/>
    </location>
</feature>
<dbReference type="EC" id="2.5.1.18" evidence="1"/>
<feature type="compositionally biased region" description="Low complexity" evidence="6">
    <location>
        <begin position="910"/>
        <end position="926"/>
    </location>
</feature>
<reference evidence="9" key="1">
    <citation type="submission" date="2025-08" db="UniProtKB">
        <authorList>
            <consortium name="RefSeq"/>
        </authorList>
    </citation>
    <scope>IDENTIFICATION</scope>
    <source>
        <tissue evidence="9">Whole larval tissue</tissue>
    </source>
</reference>
<evidence type="ECO:0000313" key="8">
    <source>
        <dbReference type="Proteomes" id="UP000829999"/>
    </source>
</evidence>
<feature type="region of interest" description="Disordered" evidence="6">
    <location>
        <begin position="1718"/>
        <end position="1738"/>
    </location>
</feature>
<accession>A0A9R0F7H6</accession>
<feature type="repeat" description="Filamin" evidence="5">
    <location>
        <begin position="262"/>
        <end position="410"/>
    </location>
</feature>
<evidence type="ECO:0000256" key="1">
    <source>
        <dbReference type="ARBA" id="ARBA00012452"/>
    </source>
</evidence>
<evidence type="ECO:0000256" key="5">
    <source>
        <dbReference type="PROSITE-ProRule" id="PRU00087"/>
    </source>
</evidence>
<dbReference type="PANTHER" id="PTHR11571:SF224">
    <property type="entry name" value="HEMATOPOIETIC PROSTAGLANDIN D SYNTHASE"/>
    <property type="match status" value="1"/>
</dbReference>
<dbReference type="GO" id="GO:0006749">
    <property type="term" value="P:glutathione metabolic process"/>
    <property type="evidence" value="ECO:0007669"/>
    <property type="project" value="TreeGrafter"/>
</dbReference>
<dbReference type="GO" id="GO:0004364">
    <property type="term" value="F:glutathione transferase activity"/>
    <property type="evidence" value="ECO:0007669"/>
    <property type="project" value="UniProtKB-EC"/>
</dbReference>
<feature type="compositionally biased region" description="Polar residues" evidence="6">
    <location>
        <begin position="855"/>
        <end position="897"/>
    </location>
</feature>
<dbReference type="CDD" id="cd03039">
    <property type="entry name" value="GST_N_Sigma_like"/>
    <property type="match status" value="1"/>
</dbReference>
<dbReference type="Pfam" id="PF00630">
    <property type="entry name" value="Filamin"/>
    <property type="match status" value="1"/>
</dbReference>
<dbReference type="InterPro" id="IPR050213">
    <property type="entry name" value="GST_superfamily"/>
</dbReference>
<dbReference type="Gene3D" id="1.20.1050.130">
    <property type="match status" value="1"/>
</dbReference>
<name>A0A9R0F7H6_SPOFR</name>
<feature type="compositionally biased region" description="Basic and acidic residues" evidence="6">
    <location>
        <begin position="1718"/>
        <end position="1729"/>
    </location>
</feature>
<dbReference type="SUPFAM" id="SSF52833">
    <property type="entry name" value="Thioredoxin-like"/>
    <property type="match status" value="1"/>
</dbReference>
<gene>
    <name evidence="9" type="primary">LOC118269650</name>
</gene>
<evidence type="ECO:0000256" key="6">
    <source>
        <dbReference type="SAM" id="MobiDB-lite"/>
    </source>
</evidence>